<accession>A0AA38Q474</accession>
<proteinExistence type="predicted"/>
<evidence type="ECO:0000313" key="3">
    <source>
        <dbReference type="Proteomes" id="UP001163850"/>
    </source>
</evidence>
<dbReference type="Proteomes" id="UP001163850">
    <property type="component" value="Unassembled WGS sequence"/>
</dbReference>
<feature type="region of interest" description="Disordered" evidence="1">
    <location>
        <begin position="86"/>
        <end position="133"/>
    </location>
</feature>
<dbReference type="EMBL" id="MU801929">
    <property type="protein sequence ID" value="KAJ3987045.1"/>
    <property type="molecule type" value="Genomic_DNA"/>
</dbReference>
<evidence type="ECO:0000313" key="2">
    <source>
        <dbReference type="EMBL" id="KAJ3987045.1"/>
    </source>
</evidence>
<organism evidence="2 3">
    <name type="scientific">Lentinula detonsa</name>
    <dbReference type="NCBI Taxonomy" id="2804962"/>
    <lineage>
        <taxon>Eukaryota</taxon>
        <taxon>Fungi</taxon>
        <taxon>Dikarya</taxon>
        <taxon>Basidiomycota</taxon>
        <taxon>Agaricomycotina</taxon>
        <taxon>Agaricomycetes</taxon>
        <taxon>Agaricomycetidae</taxon>
        <taxon>Agaricales</taxon>
        <taxon>Marasmiineae</taxon>
        <taxon>Omphalotaceae</taxon>
        <taxon>Lentinula</taxon>
    </lineage>
</organism>
<feature type="compositionally biased region" description="Acidic residues" evidence="1">
    <location>
        <begin position="27"/>
        <end position="46"/>
    </location>
</feature>
<protein>
    <recommendedName>
        <fullName evidence="4">Chromatin elongation factor spt5</fullName>
    </recommendedName>
</protein>
<sequence>MASSSSSRAEHFQTSSRLSRAILVDIEAEDSDTQDNEEFESEDEATAIERGRQNAESVSLRPSDHIDSVQRVASAWEEALIAQERRKEAKSLSFMTRRNGKRKAPDPTTLSPRPRKRTLRHSSPPPPNTFSHEVETCKGTIVIYLREIPGESQLDREMRINEASEAASAEADRDVLREMSSKLISPASVSYIPMPPEVPLDDDSPDGAATPTNTPTHPPNPRSVADVHFLERRDTSPEQFEGATHLVEPRIHQGWFVVKRLLEGAIETLPEAQAQIQTLLWGISHTKILNMLNRINDLDPDESEQQRGIIEQEINAEIDSAIDADVEMQSPSASGIVKEGQKEVEEDHLARLKGQLQEQQLLGRWVTEGLGYSNAAVISPERQIFCLFCRRGKSFEAFAKISSDIEAGRVHPSVLRCPFQSRYPGRIYIQAYSMLPQNTRLAAYLRTVPGLLYRHPFKTSFNEDAWSRQEEKNKHHPPLVITAHDLAMPIHLRVEDVRLNDDDVALEAANVGLEVLQKIFRPGTWATIKSGRYRGDLGIVVDDDFAQVDTSHYAQLIVVPRIKYPGSSRTRPPKAPIPVEFNLPPTKAWSNFMVSNNVRVTSICIQSECSTPFACDHQEYFRKRYRLLGQTVRGGFVLLVVKLEALDLALRVPDDVYSTFRTIAEGDDLGKIPPLSSWTFEANETVILTQSKLPAALPSMYWREDLGSLKDGAEGVIQKVGDLVCDVAFKKNGQLVDVRSVAYRHLVKVIAIGQTVRLAPGVRDLKEIQWVQQGDSGVMSVVETELKLANSEGLVTGVFIHPIHGPSVSVWIHASSLIVTLNSNSVVNLSYSQSLSLSNPRHPASADDGHIPSSTATCDIRDATTVRRNHWKASENVIAGLQTLTPQEHFTKNHRSSCVPWLGIRVYLRSDEEEQQDRTRRIGEVINVEPDSTNETKFLVLIHWDAPVFGDQLFEWCDYEKVRRIDNHGLLHAFTPYSGTPPWKGVKVKVIKTGVYKNREADVVDVRADPVLDRDTISGISVYIRFHDGDVVGEERTAWVDYHYIRRCDTRPMRFLHDSRITGKGTKSYYVFKVGYCPRYSPEEISTWKYAPSPTPVSAPEPEPPQPVMTSPYLRFEATRVGTSTAPDIPVDFWILDRRIWGTLGPREIDVARLDGIGDLRLSVKHESAAITFYAHQTRIGSSKQKAELNIIHPGMISRTPFSISIKGTPAANGLYIICNLEPHTGKLARRLQFTKSFSGKQHEDTWLLQIVKWTLPEKGMNHTEELTSEHITTTRNHFVKVHENLATADKANEMLCRLRNEIGAPCNGYTINEHGQVVKQANRSGPRPKNP</sequence>
<name>A0AA38Q474_9AGAR</name>
<evidence type="ECO:0008006" key="4">
    <source>
        <dbReference type="Google" id="ProtNLM"/>
    </source>
</evidence>
<evidence type="ECO:0000256" key="1">
    <source>
        <dbReference type="SAM" id="MobiDB-lite"/>
    </source>
</evidence>
<gene>
    <name evidence="2" type="ORF">F5890DRAFT_1499805</name>
</gene>
<feature type="region of interest" description="Disordered" evidence="1">
    <location>
        <begin position="188"/>
        <end position="223"/>
    </location>
</feature>
<comment type="caution">
    <text evidence="2">The sequence shown here is derived from an EMBL/GenBank/DDBJ whole genome shotgun (WGS) entry which is preliminary data.</text>
</comment>
<reference evidence="2" key="1">
    <citation type="submission" date="2022-08" db="EMBL/GenBank/DDBJ databases">
        <authorList>
            <consortium name="DOE Joint Genome Institute"/>
            <person name="Min B."/>
            <person name="Riley R."/>
            <person name="Sierra-Patev S."/>
            <person name="Naranjo-Ortiz M."/>
            <person name="Looney B."/>
            <person name="Konkel Z."/>
            <person name="Slot J.C."/>
            <person name="Sakamoto Y."/>
            <person name="Steenwyk J.L."/>
            <person name="Rokas A."/>
            <person name="Carro J."/>
            <person name="Camarero S."/>
            <person name="Ferreira P."/>
            <person name="Molpeceres G."/>
            <person name="Ruiz-Duenas F.J."/>
            <person name="Serrano A."/>
            <person name="Henrissat B."/>
            <person name="Drula E."/>
            <person name="Hughes K.W."/>
            <person name="Mata J.L."/>
            <person name="Ishikawa N.K."/>
            <person name="Vargas-Isla R."/>
            <person name="Ushijima S."/>
            <person name="Smith C.A."/>
            <person name="Ahrendt S."/>
            <person name="Andreopoulos W."/>
            <person name="He G."/>
            <person name="Labutti K."/>
            <person name="Lipzen A."/>
            <person name="Ng V."/>
            <person name="Sandor L."/>
            <person name="Barry K."/>
            <person name="Martinez A.T."/>
            <person name="Xiao Y."/>
            <person name="Gibbons J.G."/>
            <person name="Terashima K."/>
            <person name="Hibbett D.S."/>
            <person name="Grigoriev I.V."/>
        </authorList>
    </citation>
    <scope>NUCLEOTIDE SEQUENCE</scope>
    <source>
        <strain evidence="2">TFB7829</strain>
    </source>
</reference>
<feature type="region of interest" description="Disordered" evidence="1">
    <location>
        <begin position="27"/>
        <end position="65"/>
    </location>
</feature>